<dbReference type="InterPro" id="IPR034746">
    <property type="entry name" value="POTRA"/>
</dbReference>
<gene>
    <name evidence="5" type="ORF">BCF46_3950</name>
</gene>
<dbReference type="EMBL" id="RCCE01000011">
    <property type="protein sequence ID" value="RLJ36176.1"/>
    <property type="molecule type" value="Genomic_DNA"/>
</dbReference>
<dbReference type="InterPro" id="IPR010827">
    <property type="entry name" value="BamA/TamA_POTRA"/>
</dbReference>
<dbReference type="Gene3D" id="3.10.20.310">
    <property type="entry name" value="membrane protein fhac"/>
    <property type="match status" value="1"/>
</dbReference>
<comment type="subcellular location">
    <subcellularLocation>
        <location evidence="1">Membrane</location>
    </subcellularLocation>
</comment>
<evidence type="ECO:0000256" key="2">
    <source>
        <dbReference type="ARBA" id="ARBA00023136"/>
    </source>
</evidence>
<evidence type="ECO:0000313" key="5">
    <source>
        <dbReference type="EMBL" id="RLJ36176.1"/>
    </source>
</evidence>
<name>A0A497VAC1_9RHOB</name>
<dbReference type="PROSITE" id="PS51779">
    <property type="entry name" value="POTRA"/>
    <property type="match status" value="1"/>
</dbReference>
<feature type="signal peptide" evidence="3">
    <location>
        <begin position="1"/>
        <end position="25"/>
    </location>
</feature>
<dbReference type="Proteomes" id="UP000269157">
    <property type="component" value="Unassembled WGS sequence"/>
</dbReference>
<reference evidence="5 6" key="1">
    <citation type="submission" date="2018-10" db="EMBL/GenBank/DDBJ databases">
        <title>Genomic Encyclopedia of Archaeal and Bacterial Type Strains, Phase II (KMG-II): from individual species to whole genera.</title>
        <authorList>
            <person name="Goeker M."/>
        </authorList>
    </citation>
    <scope>NUCLEOTIDE SEQUENCE [LARGE SCALE GENOMIC DNA]</scope>
    <source>
        <strain evidence="5 6">DSM 29466</strain>
    </source>
</reference>
<organism evidence="5 6">
    <name type="scientific">Litoreibacter meonggei</name>
    <dbReference type="NCBI Taxonomy" id="1049199"/>
    <lineage>
        <taxon>Bacteria</taxon>
        <taxon>Pseudomonadati</taxon>
        <taxon>Pseudomonadota</taxon>
        <taxon>Alphaproteobacteria</taxon>
        <taxon>Rhodobacterales</taxon>
        <taxon>Roseobacteraceae</taxon>
        <taxon>Litoreibacter</taxon>
    </lineage>
</organism>
<sequence>MIRRICTLALLGFAVSPAALSPSYAQQSATTPAPRVFTTIQVDGNKRFRDGDIIATSGLETGTVLGQEDLLAAVEALEYTGEFENVVITSSGNNLIVTVEETPEYSGGLTFGLGFDSDTGLFGAAGLALDNAFGKDLELRGNLVVAEEAQTLRFQARSTNFWSEGVRGGVRLAYENYEYDNTTYDYALAKVEPYVVFDLNQKAALELRYTLASKDISNVAAAASPIIVAEAGRKTSSGIGFSLATSSSLLGGEESVLDSWSVRFDQDFTGLGGDTDLSLSKLSLFARKSLTPGGLAIRTRVEFGAVTGLSGDKPRASERFTLGGASLRGFARGTISPRDVCTGCAVGGGDQVTELGGDYYAAMRTDVLVPIFKDRDSIETFAFFDIGSAWGVDTSTAPAGTLNSDRNFRTSAGIGMSLDTQLGKFEAYLALAENARQYDELQAFGLTFRSEF</sequence>
<dbReference type="InterPro" id="IPR000184">
    <property type="entry name" value="Bac_surfAg_D15"/>
</dbReference>
<dbReference type="RefSeq" id="WP_121028403.1">
    <property type="nucleotide sequence ID" value="NZ_RCCE01000011.1"/>
</dbReference>
<keyword evidence="6" id="KW-1185">Reference proteome</keyword>
<dbReference type="AlphaFoldDB" id="A0A497VAC1"/>
<dbReference type="Pfam" id="PF01103">
    <property type="entry name" value="Omp85"/>
    <property type="match status" value="1"/>
</dbReference>
<comment type="caution">
    <text evidence="5">The sequence shown here is derived from an EMBL/GenBank/DDBJ whole genome shotgun (WGS) entry which is preliminary data.</text>
</comment>
<protein>
    <submittedName>
        <fullName evidence="5">Surface antigen-like protein</fullName>
    </submittedName>
</protein>
<keyword evidence="3" id="KW-0732">Signal</keyword>
<keyword evidence="2" id="KW-0472">Membrane</keyword>
<dbReference type="Gene3D" id="2.40.160.50">
    <property type="entry name" value="membrane protein fhac: a member of the omp85/tpsb transporter family"/>
    <property type="match status" value="1"/>
</dbReference>
<feature type="chain" id="PRO_5019847738" evidence="3">
    <location>
        <begin position="26"/>
        <end position="452"/>
    </location>
</feature>
<feature type="domain" description="POTRA" evidence="4">
    <location>
        <begin position="35"/>
        <end position="102"/>
    </location>
</feature>
<evidence type="ECO:0000256" key="1">
    <source>
        <dbReference type="ARBA" id="ARBA00004370"/>
    </source>
</evidence>
<dbReference type="GO" id="GO:0019867">
    <property type="term" value="C:outer membrane"/>
    <property type="evidence" value="ECO:0007669"/>
    <property type="project" value="InterPro"/>
</dbReference>
<proteinExistence type="predicted"/>
<accession>A0A497VAC1</accession>
<evidence type="ECO:0000259" key="4">
    <source>
        <dbReference type="PROSITE" id="PS51779"/>
    </source>
</evidence>
<dbReference type="OrthoDB" id="9803054at2"/>
<evidence type="ECO:0000313" key="6">
    <source>
        <dbReference type="Proteomes" id="UP000269157"/>
    </source>
</evidence>
<dbReference type="Pfam" id="PF07244">
    <property type="entry name" value="POTRA"/>
    <property type="match status" value="1"/>
</dbReference>
<evidence type="ECO:0000256" key="3">
    <source>
        <dbReference type="SAM" id="SignalP"/>
    </source>
</evidence>